<gene>
    <name evidence="2" type="primary">iolE_1</name>
    <name evidence="2" type="ORF">Pla52n_29290</name>
</gene>
<evidence type="ECO:0000313" key="3">
    <source>
        <dbReference type="Proteomes" id="UP000320176"/>
    </source>
</evidence>
<name>A0A5C6B344_9BACT</name>
<dbReference type="AlphaFoldDB" id="A0A5C6B344"/>
<dbReference type="PANTHER" id="PTHR12110:SF21">
    <property type="entry name" value="XYLOSE ISOMERASE-LIKE TIM BARREL DOMAIN-CONTAINING PROTEIN"/>
    <property type="match status" value="1"/>
</dbReference>
<sequence>MKHSTPSPQNDSRKVDPTMQLGFVSAILPDLNLDQVFQTANEIGYDCVEVMCWPVGKSTRRYAGITHIDVATLDESAIANVQECIDKHFVAISGLGYYPNALSPDKAEADAAVEQIKSVITAAATLGIGRMNTFIGRDWTQSVDANWPRFLETWKPIIRHAEEHDVRVGIENCPMFFTNDEWPGGKNLAHSPAIWRRMFNDIPSDHFGLNYDPSHMVFQQMDYLAPMKEFADKLFHIHAKDVRVDHDRLNDVGILANPNEYHTPKLPGMGHVNWGDFFSVLTDTGYQGPVCVEVEDRAYEGSVESRNAALKQSFRFLKSYVPEDC</sequence>
<protein>
    <submittedName>
        <fullName evidence="2">Inosose dehydratase</fullName>
        <ecNumber evidence="2">4.2.1.44</ecNumber>
    </submittedName>
</protein>
<dbReference type="InterPro" id="IPR013022">
    <property type="entry name" value="Xyl_isomerase-like_TIM-brl"/>
</dbReference>
<dbReference type="PANTHER" id="PTHR12110">
    <property type="entry name" value="HYDROXYPYRUVATE ISOMERASE"/>
    <property type="match status" value="1"/>
</dbReference>
<comment type="caution">
    <text evidence="2">The sequence shown here is derived from an EMBL/GenBank/DDBJ whole genome shotgun (WGS) entry which is preliminary data.</text>
</comment>
<proteinExistence type="predicted"/>
<reference evidence="2 3" key="1">
    <citation type="submission" date="2019-02" db="EMBL/GenBank/DDBJ databases">
        <title>Deep-cultivation of Planctomycetes and their phenomic and genomic characterization uncovers novel biology.</title>
        <authorList>
            <person name="Wiegand S."/>
            <person name="Jogler M."/>
            <person name="Boedeker C."/>
            <person name="Pinto D."/>
            <person name="Vollmers J."/>
            <person name="Rivas-Marin E."/>
            <person name="Kohn T."/>
            <person name="Peeters S.H."/>
            <person name="Heuer A."/>
            <person name="Rast P."/>
            <person name="Oberbeckmann S."/>
            <person name="Bunk B."/>
            <person name="Jeske O."/>
            <person name="Meyerdierks A."/>
            <person name="Storesund J.E."/>
            <person name="Kallscheuer N."/>
            <person name="Luecker S."/>
            <person name="Lage O.M."/>
            <person name="Pohl T."/>
            <person name="Merkel B.J."/>
            <person name="Hornburger P."/>
            <person name="Mueller R.-W."/>
            <person name="Bruemmer F."/>
            <person name="Labrenz M."/>
            <person name="Spormann A.M."/>
            <person name="Op Den Camp H."/>
            <person name="Overmann J."/>
            <person name="Amann R."/>
            <person name="Jetten M.S.M."/>
            <person name="Mascher T."/>
            <person name="Medema M.H."/>
            <person name="Devos D.P."/>
            <person name="Kaster A.-K."/>
            <person name="Ovreas L."/>
            <person name="Rohde M."/>
            <person name="Galperin M.Y."/>
            <person name="Jogler C."/>
        </authorList>
    </citation>
    <scope>NUCLEOTIDE SEQUENCE [LARGE SCALE GENOMIC DNA]</scope>
    <source>
        <strain evidence="2 3">Pla52n</strain>
    </source>
</reference>
<evidence type="ECO:0000313" key="2">
    <source>
        <dbReference type="EMBL" id="TWU04884.1"/>
    </source>
</evidence>
<dbReference type="Gene3D" id="3.20.20.150">
    <property type="entry name" value="Divalent-metal-dependent TIM barrel enzymes"/>
    <property type="match status" value="1"/>
</dbReference>
<dbReference type="InterPro" id="IPR050312">
    <property type="entry name" value="IolE/XylAMocC-like"/>
</dbReference>
<dbReference type="EC" id="4.2.1.44" evidence="2"/>
<dbReference type="GO" id="GO:0050114">
    <property type="term" value="F:myo-inosose-2 dehydratase activity"/>
    <property type="evidence" value="ECO:0007669"/>
    <property type="project" value="UniProtKB-EC"/>
</dbReference>
<organism evidence="2 3">
    <name type="scientific">Stieleria varia</name>
    <dbReference type="NCBI Taxonomy" id="2528005"/>
    <lineage>
        <taxon>Bacteria</taxon>
        <taxon>Pseudomonadati</taxon>
        <taxon>Planctomycetota</taxon>
        <taxon>Planctomycetia</taxon>
        <taxon>Pirellulales</taxon>
        <taxon>Pirellulaceae</taxon>
        <taxon>Stieleria</taxon>
    </lineage>
</organism>
<keyword evidence="2" id="KW-0456">Lyase</keyword>
<feature type="domain" description="Xylose isomerase-like TIM barrel" evidence="1">
    <location>
        <begin position="37"/>
        <end position="319"/>
    </location>
</feature>
<evidence type="ECO:0000259" key="1">
    <source>
        <dbReference type="Pfam" id="PF01261"/>
    </source>
</evidence>
<accession>A0A5C6B344</accession>
<dbReference type="InterPro" id="IPR036237">
    <property type="entry name" value="Xyl_isomerase-like_sf"/>
</dbReference>
<dbReference type="Pfam" id="PF01261">
    <property type="entry name" value="AP_endonuc_2"/>
    <property type="match status" value="1"/>
</dbReference>
<keyword evidence="3" id="KW-1185">Reference proteome</keyword>
<dbReference type="Proteomes" id="UP000320176">
    <property type="component" value="Unassembled WGS sequence"/>
</dbReference>
<dbReference type="SUPFAM" id="SSF51658">
    <property type="entry name" value="Xylose isomerase-like"/>
    <property type="match status" value="1"/>
</dbReference>
<dbReference type="EMBL" id="SJPN01000003">
    <property type="protein sequence ID" value="TWU04884.1"/>
    <property type="molecule type" value="Genomic_DNA"/>
</dbReference>